<organism evidence="1">
    <name type="scientific">marine metagenome</name>
    <dbReference type="NCBI Taxonomy" id="408172"/>
    <lineage>
        <taxon>unclassified sequences</taxon>
        <taxon>metagenomes</taxon>
        <taxon>ecological metagenomes</taxon>
    </lineage>
</organism>
<dbReference type="EMBL" id="UINC01114128">
    <property type="protein sequence ID" value="SVC84222.1"/>
    <property type="molecule type" value="Genomic_DNA"/>
</dbReference>
<dbReference type="AlphaFoldDB" id="A0A382QHQ3"/>
<name>A0A382QHQ3_9ZZZZ</name>
<proteinExistence type="predicted"/>
<reference evidence="1" key="1">
    <citation type="submission" date="2018-05" db="EMBL/GenBank/DDBJ databases">
        <authorList>
            <person name="Lanie J.A."/>
            <person name="Ng W.-L."/>
            <person name="Kazmierczak K.M."/>
            <person name="Andrzejewski T.M."/>
            <person name="Davidsen T.M."/>
            <person name="Wayne K.J."/>
            <person name="Tettelin H."/>
            <person name="Glass J.I."/>
            <person name="Rusch D."/>
            <person name="Podicherti R."/>
            <person name="Tsui H.-C.T."/>
            <person name="Winkler M.E."/>
        </authorList>
    </citation>
    <scope>NUCLEOTIDE SEQUENCE</scope>
</reference>
<evidence type="ECO:0000313" key="1">
    <source>
        <dbReference type="EMBL" id="SVC84222.1"/>
    </source>
</evidence>
<sequence length="41" mass="4479">MTAILVLLISLRIACCCALGRAEIVQDASRQIGFNMLQVED</sequence>
<gene>
    <name evidence="1" type="ORF">METZ01_LOCUS337076</name>
</gene>
<accession>A0A382QHQ3</accession>
<protein>
    <submittedName>
        <fullName evidence="1">Uncharacterized protein</fullName>
    </submittedName>
</protein>